<dbReference type="SUPFAM" id="SSF160904">
    <property type="entry name" value="Jann2411-like"/>
    <property type="match status" value="1"/>
</dbReference>
<organism evidence="3 4">
    <name type="scientific">Actinomadura coerulea</name>
    <dbReference type="NCBI Taxonomy" id="46159"/>
    <lineage>
        <taxon>Bacteria</taxon>
        <taxon>Bacillati</taxon>
        <taxon>Actinomycetota</taxon>
        <taxon>Actinomycetes</taxon>
        <taxon>Streptosporangiales</taxon>
        <taxon>Thermomonosporaceae</taxon>
        <taxon>Actinomadura</taxon>
    </lineage>
</organism>
<name>A0A7X0FTE5_9ACTN</name>
<dbReference type="Proteomes" id="UP000546324">
    <property type="component" value="Unassembled WGS sequence"/>
</dbReference>
<dbReference type="EMBL" id="JACHMQ010000001">
    <property type="protein sequence ID" value="MBB6393368.1"/>
    <property type="molecule type" value="Genomic_DNA"/>
</dbReference>
<dbReference type="InterPro" id="IPR010852">
    <property type="entry name" value="ABATE"/>
</dbReference>
<dbReference type="PANTHER" id="PTHR35525">
    <property type="entry name" value="BLL6575 PROTEIN"/>
    <property type="match status" value="1"/>
</dbReference>
<dbReference type="InterPro" id="IPR021005">
    <property type="entry name" value="Znf_CGNR"/>
</dbReference>
<dbReference type="InterPro" id="IPR023286">
    <property type="entry name" value="ABATE_dom_sf"/>
</dbReference>
<feature type="domain" description="Zinc finger CGNR" evidence="2">
    <location>
        <begin position="158"/>
        <end position="201"/>
    </location>
</feature>
<evidence type="ECO:0000259" key="2">
    <source>
        <dbReference type="Pfam" id="PF11706"/>
    </source>
</evidence>
<dbReference type="Gene3D" id="1.10.3300.10">
    <property type="entry name" value="Jann2411-like domain"/>
    <property type="match status" value="1"/>
</dbReference>
<protein>
    <submittedName>
        <fullName evidence="3">Putative RNA-binding Zn ribbon-like protein</fullName>
    </submittedName>
</protein>
<feature type="compositionally biased region" description="Pro residues" evidence="1">
    <location>
        <begin position="17"/>
        <end position="30"/>
    </location>
</feature>
<gene>
    <name evidence="3" type="ORF">BKA00_000282</name>
</gene>
<keyword evidence="4" id="KW-1185">Reference proteome</keyword>
<sequence>MDEQEGAMAGTDTGGDPAPPSADAEPPPADPALLLADFVNTLDVESATDEIATPAGLAGWLAGRGLVPEGAGAAGADVRTAVALREGLREAMETHHGPNEADIPDELEDVLAALPLRVTLAGPRPALVPLDPPGAVPGGLARIAAAVMDSVADGTWPRLKTCQVDTCRWAFLDTSKNRSRAWCSMKVCGNRTKTRAYRARRRAPA</sequence>
<evidence type="ECO:0000313" key="4">
    <source>
        <dbReference type="Proteomes" id="UP000546324"/>
    </source>
</evidence>
<accession>A0A7X0FTE5</accession>
<dbReference type="Pfam" id="PF07336">
    <property type="entry name" value="ABATE"/>
    <property type="match status" value="1"/>
</dbReference>
<comment type="caution">
    <text evidence="3">The sequence shown here is derived from an EMBL/GenBank/DDBJ whole genome shotgun (WGS) entry which is preliminary data.</text>
</comment>
<dbReference type="AlphaFoldDB" id="A0A7X0FTE5"/>
<dbReference type="Pfam" id="PF11706">
    <property type="entry name" value="zf-CGNR"/>
    <property type="match status" value="1"/>
</dbReference>
<dbReference type="PANTHER" id="PTHR35525:SF3">
    <property type="entry name" value="BLL6575 PROTEIN"/>
    <property type="match status" value="1"/>
</dbReference>
<evidence type="ECO:0000313" key="3">
    <source>
        <dbReference type="EMBL" id="MBB6393368.1"/>
    </source>
</evidence>
<evidence type="ECO:0000256" key="1">
    <source>
        <dbReference type="SAM" id="MobiDB-lite"/>
    </source>
</evidence>
<reference evidence="3 4" key="1">
    <citation type="submission" date="2020-08" db="EMBL/GenBank/DDBJ databases">
        <title>Sequencing the genomes of 1000 actinobacteria strains.</title>
        <authorList>
            <person name="Klenk H.-P."/>
        </authorList>
    </citation>
    <scope>NUCLEOTIDE SEQUENCE [LARGE SCALE GENOMIC DNA]</scope>
    <source>
        <strain evidence="3 4">DSM 43675</strain>
    </source>
</reference>
<dbReference type="RefSeq" id="WP_230299206.1">
    <property type="nucleotide sequence ID" value="NZ_JACHMQ010000001.1"/>
</dbReference>
<proteinExistence type="predicted"/>
<feature type="region of interest" description="Disordered" evidence="1">
    <location>
        <begin position="1"/>
        <end position="31"/>
    </location>
</feature>